<gene>
    <name evidence="1" type="ORF">S06H3_16627</name>
</gene>
<sequence>MQYQEVPALNVLPTRHSSPFDDSSDFIDYFPKIKSLFSNKNVKYINSFNAQSIIVGIPFSITDIIRRGLALFVSIIDNLLCILRIIKGHEVRIIAKK</sequence>
<evidence type="ECO:0000313" key="1">
    <source>
        <dbReference type="EMBL" id="GAI17434.1"/>
    </source>
</evidence>
<accession>X1NFI0</accession>
<name>X1NFI0_9ZZZZ</name>
<comment type="caution">
    <text evidence="1">The sequence shown here is derived from an EMBL/GenBank/DDBJ whole genome shotgun (WGS) entry which is preliminary data.</text>
</comment>
<dbReference type="EMBL" id="BARV01008238">
    <property type="protein sequence ID" value="GAI17434.1"/>
    <property type="molecule type" value="Genomic_DNA"/>
</dbReference>
<dbReference type="AlphaFoldDB" id="X1NFI0"/>
<reference evidence="1" key="1">
    <citation type="journal article" date="2014" name="Front. Microbiol.">
        <title>High frequency of phylogenetically diverse reductive dehalogenase-homologous genes in deep subseafloor sedimentary metagenomes.</title>
        <authorList>
            <person name="Kawai M."/>
            <person name="Futagami T."/>
            <person name="Toyoda A."/>
            <person name="Takaki Y."/>
            <person name="Nishi S."/>
            <person name="Hori S."/>
            <person name="Arai W."/>
            <person name="Tsubouchi T."/>
            <person name="Morono Y."/>
            <person name="Uchiyama I."/>
            <person name="Ito T."/>
            <person name="Fujiyama A."/>
            <person name="Inagaki F."/>
            <person name="Takami H."/>
        </authorList>
    </citation>
    <scope>NUCLEOTIDE SEQUENCE</scope>
    <source>
        <strain evidence="1">Expedition CK06-06</strain>
    </source>
</reference>
<organism evidence="1">
    <name type="scientific">marine sediment metagenome</name>
    <dbReference type="NCBI Taxonomy" id="412755"/>
    <lineage>
        <taxon>unclassified sequences</taxon>
        <taxon>metagenomes</taxon>
        <taxon>ecological metagenomes</taxon>
    </lineage>
</organism>
<proteinExistence type="predicted"/>
<protein>
    <submittedName>
        <fullName evidence="1">Uncharacterized protein</fullName>
    </submittedName>
</protein>